<keyword evidence="4" id="KW-1185">Reference proteome</keyword>
<feature type="compositionally biased region" description="Low complexity" evidence="1">
    <location>
        <begin position="2403"/>
        <end position="2414"/>
    </location>
</feature>
<feature type="compositionally biased region" description="Polar residues" evidence="1">
    <location>
        <begin position="2426"/>
        <end position="2438"/>
    </location>
</feature>
<feature type="region of interest" description="Disordered" evidence="1">
    <location>
        <begin position="1438"/>
        <end position="1465"/>
    </location>
</feature>
<dbReference type="Proteomes" id="UP000597762">
    <property type="component" value="Unassembled WGS sequence"/>
</dbReference>
<feature type="transmembrane region" description="Helical" evidence="2">
    <location>
        <begin position="1148"/>
        <end position="1169"/>
    </location>
</feature>
<evidence type="ECO:0000256" key="1">
    <source>
        <dbReference type="SAM" id="MobiDB-lite"/>
    </source>
</evidence>
<feature type="region of interest" description="Disordered" evidence="1">
    <location>
        <begin position="2152"/>
        <end position="2189"/>
    </location>
</feature>
<feature type="transmembrane region" description="Helical" evidence="2">
    <location>
        <begin position="892"/>
        <end position="908"/>
    </location>
</feature>
<feature type="transmembrane region" description="Helical" evidence="2">
    <location>
        <begin position="575"/>
        <end position="592"/>
    </location>
</feature>
<feature type="transmembrane region" description="Helical" evidence="2">
    <location>
        <begin position="267"/>
        <end position="291"/>
    </location>
</feature>
<feature type="transmembrane region" description="Helical" evidence="2">
    <location>
        <begin position="956"/>
        <end position="978"/>
    </location>
</feature>
<feature type="region of interest" description="Disordered" evidence="1">
    <location>
        <begin position="1673"/>
        <end position="1766"/>
    </location>
</feature>
<keyword evidence="2" id="KW-0472">Membrane</keyword>
<feature type="region of interest" description="Disordered" evidence="1">
    <location>
        <begin position="1894"/>
        <end position="1952"/>
    </location>
</feature>
<feature type="compositionally biased region" description="Polar residues" evidence="1">
    <location>
        <begin position="2074"/>
        <end position="2083"/>
    </location>
</feature>
<feature type="transmembrane region" description="Helical" evidence="2">
    <location>
        <begin position="915"/>
        <end position="936"/>
    </location>
</feature>
<protein>
    <submittedName>
        <fullName evidence="3">Uncharacterized protein</fullName>
    </submittedName>
</protein>
<feature type="region of interest" description="Disordered" evidence="1">
    <location>
        <begin position="2371"/>
        <end position="2414"/>
    </location>
</feature>
<evidence type="ECO:0000313" key="3">
    <source>
        <dbReference type="EMBL" id="CAE1269228.1"/>
    </source>
</evidence>
<proteinExistence type="predicted"/>
<feature type="transmembrane region" description="Helical" evidence="2">
    <location>
        <begin position="46"/>
        <end position="64"/>
    </location>
</feature>
<gene>
    <name evidence="3" type="ORF">SPHA_36468</name>
</gene>
<sequence length="2766" mass="311573">MDFPNKVFRRTKSTFMTRIPESNDTISLSSPPLLSSSSNLFFHNNYSFIFLSILASSPLFPLIFSIPLSCIPKTICSIIDTSPFLISELKAATKQLKGSKRFGPDNTPALIWKNEHFQQLLLNRPSSLFIPRFLSSLSPFLYLPLFSSLFPRLLTFISSLFPPTFRLSFLPLFIPVPSSSHPCSLPFPPLLTPVLSLFHPLFIPLLLTLFIHLPPLLIPVPSLSHPLFIPLPFSSFRTMIRQNCCREHLRIWGSFTKSNCYSFFSSLCFLLFTFIFLLLYLLFFFLFFLLLSPSHRFPSFLFLLLFSTPFSLISLVFPSPFLLHTLGFPRLLSFHTLLFPFLSFSHPLSFSFSFFSTPPLSVLLMPNLFFVSFFSPSLYRPPPNPCPVSFPHTHTLSHLFFPHTLSRLSFPPPLSRLSFLHQRLSRLSFLHQRLSRLSFLHQRLSRLSFLHQRLSRLSFLHQRLSRLSFFAPTPFSPLFCTNAFLASLFCPTPFSPLFPLASSRLSFFALASFFCTNAFLASLFCSNAFLASLFAPTPFSPLFFVSLASHFLASFCFLASNAFLASLFLPPPFSPLSFCTNAFLASFLHQRLPPLFAQRLSRLSFLHQRLSRLSFCTNAFLAFFFCTFLASLFCLLFSLFAPTPFSLSFLFNAFLASLLHQRLSRLVSFFFLQRLSRLSFCTNAFLASFLHPLASLFANAFLASLFFANAFLASLFCTNPFSLFFAPTPFSPLFFFFLASLFCLFLASLFANAFLASLFLHASLASFFAPTPSRLFFFSPLLRRLSRLSFCTNAFLASLFCKRLSRLSFCQRLSRLSFFSNAFLASLFLPTPFSPLFFAPTPFSPLFFCTNAFLAFFAPTPFSPLFFAPTPFSPLFFAPTPFSPLFFAPTPLSPLFFAPTPLSPLFFLHQRLSRLFFCTNAFLASLFCTTPFSPLFFAPTPFSPLFLHQRLSRLSFFAPTPFSPLFFATNAFLASFFCQRLSRLSFCTLSPFSPLFLHQRLSRLFFLHQRLSRLSFFYQRLSRLFFAPTPFSPLFFCPTPFSPLFFAQRLSRLSFLHQRLSRLSFCTNAFLASFLHQRLSRLSFLHQRLSRLSFCTNAFLASLLHQRLSRLSFCTNAFLASLFCTNAFLAFFANFLASLFAPTPFASLFCTNAFLASLFCTNAFLASFLSQPCHRSFPPFSPTLFSSLFPTFSSLFLFSPFFFPYLFPAFFFLSTPFPSFFFPFCHFSFFFLLPLSRLFFISTSGDLKHFHEGREPFDAKHGYDCNLFTSETRPKCVRDLYLSAEVSPSVGLSSLDGIRKDGWSGSTMFKLWPVVIKDINISTPDFNMSRKHPPLQFNKSYKTLKEPHRSQTVHSFDQLNFDVDEEESASYSEDQQRLSQSQPSILVSIDTSGAGFERMCLFRRSLRELESGTLSSRCTRRRSISGLPESILQEIREFESRKRSSDKHRPRRNPRTYSFNDLGPQEGRDETFAKYFDEIDGKMEEKTEWENFAKQSFFSKFISCNRSRSLPRCMKSKYQKIERGSKLNERRSIHIDTSEHFSLDDELSVNSGSIRRYQKRSSIINDKIKNFIGVSHRHHQRQSLNLDLFKTPLTSHESFDERHLSMAKTLSMPEGIAKTPPLKTPEKNEESKNCQYYNFSNNTLPRAQAKKYNFPWESLPKDWTTSVRLREISKRRKEERQSSSGNWSGSTSARQSLESNQTSCTTPTNEMGGVVSSASFHSLGQDSGRDSATETDDRQTSDTTEGGGDETSTLTGDPSDKDSLPSNFTRLDTATWLKSLAIRACSQDDTSSSSIDSLTRLTKPDFLSFDLLSSSTAMKTSGLLDDEVSSVYSLDQDGFYTSFHSDSGLKRSSMIVGQDIEEVSPESLSQFSIGSSVTVDSVLYIPGSKCVKVSSTDSERDQTTPTREMSEFSQRSLSESPTGSEGSDSTLTNVSKRNSMASATTESSYSETDHEVIYKRLRNKTLISPTTFPSWCTVSSSGSDEDINQQRLQAEYKEQLELNRTLKSANIVYKEPSNLYSESSTLEKSAFSGKAMNHGNTQIDKAKAEEEEEGNTLPRSYLASKKWNDEETEQTGSWPRTYSSWKENKTQGILKSSFRKESDSGTKMPKSLNFAPYVNMVEPDKALTQQCLLSDLCLTGVSYCSLPESNSFSPATTTATNSNLKKIPKNSMPLATEDSDHGGDVSSKSSITVLPKISSHAVDIPKIDMLKPNAISTPPYISLAQNNEDQKSSVSLGNAILVKRPEPLSAKDYLPTNCKSNDNSNVLNLRSPKQVPGKYTSTFTANPIPSMSSVGTSISTPYAISQVSKNYDGVKQEKSSSRSFKISKPIVQKSSDAETVVINTSQVHSDLTLPGNSCVVPAAKKRISTFLTQLTPTSSPESTTERPSDKGSIASSISDGESAKNSPKSSTSSASYDRLDFAITTDMKSNTKNRNQSYRVAMTEKANEEPKRLDSYRKAITLSNKIVEDLPNRSDSYRVAMEGCLNNCNSLDDSTNRSDSYRVAIKKNGSEESIEQFCPVMGPPLTKDPRRMGITDIEQLTGSSEDLFKNFNEKSSKSTSLFSKMFGNSKSDSLSISKSALKKSKNQSHSDKIGLTTDKKIRRQSNGKLETGLQEFKKLVAQHSTPVSPKISAVEALKKKSSQPFSKESSSESGSKKIFGSLFQRPSSWGGTDKVNPKMSTYVSFDTIFEDKESISNASSIESLRSPSLNSIKKIVISFFFFSFVKTCLFCFSFLIFFLLCEKKLTALLPHSFPFSGRIAAVDSLP</sequence>
<feature type="transmembrane region" description="Helical" evidence="2">
    <location>
        <begin position="2715"/>
        <end position="2740"/>
    </location>
</feature>
<feature type="transmembrane region" description="Helical" evidence="2">
    <location>
        <begin position="1220"/>
        <end position="1240"/>
    </location>
</feature>
<feature type="transmembrane region" description="Helical" evidence="2">
    <location>
        <begin position="197"/>
        <end position="218"/>
    </location>
</feature>
<feature type="compositionally biased region" description="Low complexity" evidence="1">
    <location>
        <begin position="1939"/>
        <end position="1950"/>
    </location>
</feature>
<feature type="transmembrane region" description="Helical" evidence="2">
    <location>
        <begin position="813"/>
        <end position="831"/>
    </location>
</feature>
<feature type="transmembrane region" description="Helical" evidence="2">
    <location>
        <begin position="645"/>
        <end position="663"/>
    </location>
</feature>
<keyword evidence="2" id="KW-0812">Transmembrane</keyword>
<feature type="transmembrane region" description="Helical" evidence="2">
    <location>
        <begin position="613"/>
        <end position="639"/>
    </location>
</feature>
<dbReference type="EMBL" id="CAHIKZ030001595">
    <property type="protein sequence ID" value="CAE1269228.1"/>
    <property type="molecule type" value="Genomic_DNA"/>
</dbReference>
<keyword evidence="2" id="KW-1133">Transmembrane helix</keyword>
<feature type="transmembrane region" description="Helical" evidence="2">
    <location>
        <begin position="464"/>
        <end position="485"/>
    </location>
</feature>
<feature type="transmembrane region" description="Helical" evidence="2">
    <location>
        <begin position="1024"/>
        <end position="1047"/>
    </location>
</feature>
<evidence type="ECO:0000313" key="4">
    <source>
        <dbReference type="Proteomes" id="UP000597762"/>
    </source>
</evidence>
<evidence type="ECO:0000256" key="2">
    <source>
        <dbReference type="SAM" id="Phobius"/>
    </source>
</evidence>
<comment type="caution">
    <text evidence="3">The sequence shown here is derived from an EMBL/GenBank/DDBJ whole genome shotgun (WGS) entry which is preliminary data.</text>
</comment>
<name>A0A812CBS6_ACAPH</name>
<feature type="compositionally biased region" description="Basic and acidic residues" evidence="1">
    <location>
        <begin position="1727"/>
        <end position="1740"/>
    </location>
</feature>
<feature type="transmembrane region" description="Helical" evidence="2">
    <location>
        <begin position="837"/>
        <end position="858"/>
    </location>
</feature>
<feature type="compositionally biased region" description="Low complexity" evidence="1">
    <location>
        <begin position="1682"/>
        <end position="1692"/>
    </location>
</feature>
<feature type="transmembrane region" description="Helical" evidence="2">
    <location>
        <begin position="733"/>
        <end position="761"/>
    </location>
</feature>
<feature type="region of interest" description="Disordered" evidence="1">
    <location>
        <begin position="2045"/>
        <end position="2083"/>
    </location>
</feature>
<feature type="region of interest" description="Disordered" evidence="1">
    <location>
        <begin position="2426"/>
        <end position="2450"/>
    </location>
</feature>
<feature type="compositionally biased region" description="Polar residues" evidence="1">
    <location>
        <begin position="1903"/>
        <end position="1938"/>
    </location>
</feature>
<reference evidence="3" key="1">
    <citation type="submission" date="2021-01" db="EMBL/GenBank/DDBJ databases">
        <authorList>
            <person name="Li R."/>
            <person name="Bekaert M."/>
        </authorList>
    </citation>
    <scope>NUCLEOTIDE SEQUENCE</scope>
    <source>
        <strain evidence="3">Farmed</strain>
    </source>
</reference>
<feature type="transmembrane region" description="Helical" evidence="2">
    <location>
        <begin position="505"/>
        <end position="530"/>
    </location>
</feature>
<feature type="compositionally biased region" description="Basic residues" evidence="1">
    <location>
        <begin position="1444"/>
        <end position="1454"/>
    </location>
</feature>
<organism evidence="3 4">
    <name type="scientific">Acanthosepion pharaonis</name>
    <name type="common">Pharaoh cuttlefish</name>
    <name type="synonym">Sepia pharaonis</name>
    <dbReference type="NCBI Taxonomy" id="158019"/>
    <lineage>
        <taxon>Eukaryota</taxon>
        <taxon>Metazoa</taxon>
        <taxon>Spiralia</taxon>
        <taxon>Lophotrochozoa</taxon>
        <taxon>Mollusca</taxon>
        <taxon>Cephalopoda</taxon>
        <taxon>Coleoidea</taxon>
        <taxon>Decapodiformes</taxon>
        <taxon>Sepiida</taxon>
        <taxon>Sepiina</taxon>
        <taxon>Sepiidae</taxon>
        <taxon>Acanthosepion</taxon>
    </lineage>
</organism>
<feature type="compositionally biased region" description="Polar residues" evidence="1">
    <location>
        <begin position="1716"/>
        <end position="1725"/>
    </location>
</feature>
<feature type="compositionally biased region" description="Polar residues" evidence="1">
    <location>
        <begin position="2152"/>
        <end position="2164"/>
    </location>
</feature>
<accession>A0A812CBS6</accession>
<feature type="transmembrane region" description="Helical" evidence="2">
    <location>
        <begin position="1117"/>
        <end position="1141"/>
    </location>
</feature>
<feature type="transmembrane region" description="Helical" evidence="2">
    <location>
        <begin position="1189"/>
        <end position="1213"/>
    </location>
</feature>
<feature type="transmembrane region" description="Helical" evidence="2">
    <location>
        <begin position="297"/>
        <end position="319"/>
    </location>
</feature>
<dbReference type="OrthoDB" id="1060785at2759"/>
<feature type="compositionally biased region" description="Polar residues" evidence="1">
    <location>
        <begin position="1693"/>
        <end position="1709"/>
    </location>
</feature>